<reference evidence="3 4" key="1">
    <citation type="submission" date="2019-08" db="EMBL/GenBank/DDBJ databases">
        <title>Genomes of Subsaximicrobium wynnwilliamsii strains.</title>
        <authorList>
            <person name="Bowman J.P."/>
        </authorList>
    </citation>
    <scope>NUCLEOTIDE SEQUENCE [LARGE SCALE GENOMIC DNA]</scope>
    <source>
        <strain evidence="3 4">2-80-2</strain>
    </source>
</reference>
<dbReference type="EMBL" id="VORO01000009">
    <property type="protein sequence ID" value="TXD89075.1"/>
    <property type="molecule type" value="Genomic_DNA"/>
</dbReference>
<comment type="caution">
    <text evidence="3">The sequence shown here is derived from an EMBL/GenBank/DDBJ whole genome shotgun (WGS) entry which is preliminary data.</text>
</comment>
<proteinExistence type="inferred from homology"/>
<name>A0A5C6ZIQ0_9FLAO</name>
<organism evidence="3 4">
    <name type="scientific">Subsaximicrobium wynnwilliamsii</name>
    <dbReference type="NCBI Taxonomy" id="291179"/>
    <lineage>
        <taxon>Bacteria</taxon>
        <taxon>Pseudomonadati</taxon>
        <taxon>Bacteroidota</taxon>
        <taxon>Flavobacteriia</taxon>
        <taxon>Flavobacteriales</taxon>
        <taxon>Flavobacteriaceae</taxon>
        <taxon>Subsaximicrobium</taxon>
    </lineage>
</organism>
<evidence type="ECO:0000313" key="4">
    <source>
        <dbReference type="Proteomes" id="UP000321578"/>
    </source>
</evidence>
<sequence length="182" mass="20403">MEIDLSKYNNSWYHPGSKLKLGLWYITNILFFRSSLVPFSSFKGSLLKLFGAKIGNKVVIKPRVNIKYPWFLEIGENTWVGEDVWIDNVAKVTIGKNVCLSQGAMILCGSHDYTKTSFDLMIAPITLEDGVWIGAQAIVPLGITCKSHSILSLKSVATKNLEPYYIYQGNPAKEIRLRTITA</sequence>
<evidence type="ECO:0000313" key="3">
    <source>
        <dbReference type="EMBL" id="TXD89075.1"/>
    </source>
</evidence>
<evidence type="ECO:0000256" key="1">
    <source>
        <dbReference type="ARBA" id="ARBA00007274"/>
    </source>
</evidence>
<dbReference type="Gene3D" id="2.160.10.10">
    <property type="entry name" value="Hexapeptide repeat proteins"/>
    <property type="match status" value="1"/>
</dbReference>
<keyword evidence="2 3" id="KW-0808">Transferase</keyword>
<dbReference type="GO" id="GO:0008374">
    <property type="term" value="F:O-acyltransferase activity"/>
    <property type="evidence" value="ECO:0007669"/>
    <property type="project" value="TreeGrafter"/>
</dbReference>
<dbReference type="InterPro" id="IPR011004">
    <property type="entry name" value="Trimer_LpxA-like_sf"/>
</dbReference>
<protein>
    <submittedName>
        <fullName evidence="3">Colanic acid biosynthesis acetyltransferase WcaF</fullName>
    </submittedName>
</protein>
<gene>
    <name evidence="3" type="primary">wcaF</name>
    <name evidence="3" type="ORF">ESY86_09880</name>
</gene>
<dbReference type="NCBIfam" id="NF007797">
    <property type="entry name" value="PRK10502.1"/>
    <property type="match status" value="1"/>
</dbReference>
<dbReference type="PANTHER" id="PTHR23416">
    <property type="entry name" value="SIALIC ACID SYNTHASE-RELATED"/>
    <property type="match status" value="1"/>
</dbReference>
<dbReference type="AlphaFoldDB" id="A0A5C6ZIQ0"/>
<dbReference type="PANTHER" id="PTHR23416:SF23">
    <property type="entry name" value="ACETYLTRANSFERASE C18B11.09C-RELATED"/>
    <property type="match status" value="1"/>
</dbReference>
<evidence type="ECO:0000256" key="2">
    <source>
        <dbReference type="ARBA" id="ARBA00022679"/>
    </source>
</evidence>
<dbReference type="InterPro" id="IPR051159">
    <property type="entry name" value="Hexapeptide_acetyltransf"/>
</dbReference>
<dbReference type="SUPFAM" id="SSF51161">
    <property type="entry name" value="Trimeric LpxA-like enzymes"/>
    <property type="match status" value="1"/>
</dbReference>
<dbReference type="CDD" id="cd05825">
    <property type="entry name" value="LbH_wcaF_like"/>
    <property type="match status" value="1"/>
</dbReference>
<keyword evidence="4" id="KW-1185">Reference proteome</keyword>
<dbReference type="RefSeq" id="WP_147086429.1">
    <property type="nucleotide sequence ID" value="NZ_VORM01000032.1"/>
</dbReference>
<comment type="similarity">
    <text evidence="1">Belongs to the transferase hexapeptide repeat family.</text>
</comment>
<accession>A0A5C6ZIQ0</accession>
<dbReference type="GO" id="GO:0005829">
    <property type="term" value="C:cytosol"/>
    <property type="evidence" value="ECO:0007669"/>
    <property type="project" value="TreeGrafter"/>
</dbReference>
<dbReference type="Proteomes" id="UP000321578">
    <property type="component" value="Unassembled WGS sequence"/>
</dbReference>